<organism evidence="2 3">
    <name type="scientific">Haloferax litoreum</name>
    <dbReference type="NCBI Taxonomy" id="2666140"/>
    <lineage>
        <taxon>Archaea</taxon>
        <taxon>Methanobacteriati</taxon>
        <taxon>Methanobacteriota</taxon>
        <taxon>Stenosarchaea group</taxon>
        <taxon>Halobacteria</taxon>
        <taxon>Halobacteriales</taxon>
        <taxon>Haloferacaceae</taxon>
        <taxon>Haloferax</taxon>
    </lineage>
</organism>
<evidence type="ECO:0000256" key="1">
    <source>
        <dbReference type="SAM" id="Phobius"/>
    </source>
</evidence>
<dbReference type="Proteomes" id="UP000439022">
    <property type="component" value="Unassembled WGS sequence"/>
</dbReference>
<evidence type="ECO:0000313" key="2">
    <source>
        <dbReference type="EMBL" id="MRX23022.1"/>
    </source>
</evidence>
<evidence type="ECO:0000313" key="3">
    <source>
        <dbReference type="Proteomes" id="UP000439022"/>
    </source>
</evidence>
<protein>
    <submittedName>
        <fullName evidence="2">Uncharacterized protein</fullName>
    </submittedName>
</protein>
<keyword evidence="1" id="KW-0472">Membrane</keyword>
<keyword evidence="1" id="KW-1133">Transmembrane helix</keyword>
<dbReference type="EMBL" id="WKJO01000001">
    <property type="protein sequence ID" value="MRX23022.1"/>
    <property type="molecule type" value="Genomic_DNA"/>
</dbReference>
<accession>A0A6A8GKQ0</accession>
<feature type="transmembrane region" description="Helical" evidence="1">
    <location>
        <begin position="48"/>
        <end position="74"/>
    </location>
</feature>
<dbReference type="AlphaFoldDB" id="A0A6A8GKQ0"/>
<keyword evidence="3" id="KW-1185">Reference proteome</keyword>
<gene>
    <name evidence="2" type="ORF">GJR96_13795</name>
</gene>
<proteinExistence type="predicted"/>
<keyword evidence="1" id="KW-0812">Transmembrane</keyword>
<reference evidence="2 3" key="1">
    <citation type="submission" date="2019-11" db="EMBL/GenBank/DDBJ databases">
        <title>Whole genome sequence of Haloferax sp. MBLA0076.</title>
        <authorList>
            <person name="Seo M.-J."/>
            <person name="Cho E.-S."/>
        </authorList>
    </citation>
    <scope>NUCLEOTIDE SEQUENCE [LARGE SCALE GENOMIC DNA]</scope>
    <source>
        <strain evidence="2 3">MBLA0076</strain>
    </source>
</reference>
<feature type="transmembrane region" description="Helical" evidence="1">
    <location>
        <begin position="21"/>
        <end position="42"/>
    </location>
</feature>
<dbReference type="RefSeq" id="WP_151163457.1">
    <property type="nucleotide sequence ID" value="NZ_WKJO01000001.1"/>
</dbReference>
<sequence length="80" mass="8519">MSDLSARVALRYATEDSMLTLFAVVLGGWLSLTFAGFAFSSYSFGMMFILAVFAFLAGGLALFSGLVAITYKVLADSRTA</sequence>
<name>A0A6A8GKQ0_9EURY</name>
<comment type="caution">
    <text evidence="2">The sequence shown here is derived from an EMBL/GenBank/DDBJ whole genome shotgun (WGS) entry which is preliminary data.</text>
</comment>